<comment type="caution">
    <text evidence="1">The sequence shown here is derived from an EMBL/GenBank/DDBJ whole genome shotgun (WGS) entry which is preliminary data.</text>
</comment>
<dbReference type="GO" id="GO:0005886">
    <property type="term" value="C:plasma membrane"/>
    <property type="evidence" value="ECO:0007669"/>
    <property type="project" value="TreeGrafter"/>
</dbReference>
<keyword evidence="2" id="KW-1185">Reference proteome</keyword>
<dbReference type="Pfam" id="PF01312">
    <property type="entry name" value="Bac_export_2"/>
    <property type="match status" value="1"/>
</dbReference>
<dbReference type="OrthoDB" id="9810419at2"/>
<dbReference type="AlphaFoldDB" id="A0A6N7IR66"/>
<dbReference type="Gene3D" id="3.40.1690.10">
    <property type="entry name" value="secretion proteins EscU"/>
    <property type="match status" value="1"/>
</dbReference>
<dbReference type="EMBL" id="WHYR01000024">
    <property type="protein sequence ID" value="MQL52576.1"/>
    <property type="molecule type" value="Genomic_DNA"/>
</dbReference>
<keyword evidence="1" id="KW-0969">Cilium</keyword>
<sequence length="90" mass="9818">MTENKPGAAAALTYDPEKDDAPRVVAAGRGRLAEIIERLARENNVPVYRDERLALTLTGLGAGRQIPPELFQAVAEVIAWVYETEKKAGK</sequence>
<accession>A0A6N7IR66</accession>
<reference evidence="1 2" key="1">
    <citation type="submission" date="2019-10" db="EMBL/GenBank/DDBJ databases">
        <title>Comparative genomics of sulfur disproportionating microorganisms.</title>
        <authorList>
            <person name="Ward L.M."/>
            <person name="Bertran E."/>
            <person name="Johnston D."/>
        </authorList>
    </citation>
    <scope>NUCLEOTIDE SEQUENCE [LARGE SCALE GENOMIC DNA]</scope>
    <source>
        <strain evidence="1 2">DSM 14055</strain>
    </source>
</reference>
<dbReference type="Proteomes" id="UP000441717">
    <property type="component" value="Unassembled WGS sequence"/>
</dbReference>
<dbReference type="PANTHER" id="PTHR30531">
    <property type="entry name" value="FLAGELLAR BIOSYNTHETIC PROTEIN FLHB"/>
    <property type="match status" value="1"/>
</dbReference>
<evidence type="ECO:0000313" key="1">
    <source>
        <dbReference type="EMBL" id="MQL52576.1"/>
    </source>
</evidence>
<evidence type="ECO:0000313" key="2">
    <source>
        <dbReference type="Proteomes" id="UP000441717"/>
    </source>
</evidence>
<dbReference type="RefSeq" id="WP_152946828.1">
    <property type="nucleotide sequence ID" value="NZ_WHYR01000024.1"/>
</dbReference>
<name>A0A6N7IR66_9FIRM</name>
<organism evidence="1 2">
    <name type="scientific">Desulfofundulus thermobenzoicus</name>
    <dbReference type="NCBI Taxonomy" id="29376"/>
    <lineage>
        <taxon>Bacteria</taxon>
        <taxon>Bacillati</taxon>
        <taxon>Bacillota</taxon>
        <taxon>Clostridia</taxon>
        <taxon>Eubacteriales</taxon>
        <taxon>Peptococcaceae</taxon>
        <taxon>Desulfofundulus</taxon>
    </lineage>
</organism>
<dbReference type="SUPFAM" id="SSF160544">
    <property type="entry name" value="EscU C-terminal domain-like"/>
    <property type="match status" value="1"/>
</dbReference>
<dbReference type="GO" id="GO:0009306">
    <property type="term" value="P:protein secretion"/>
    <property type="evidence" value="ECO:0007669"/>
    <property type="project" value="InterPro"/>
</dbReference>
<keyword evidence="1" id="KW-0282">Flagellum</keyword>
<dbReference type="InterPro" id="IPR029025">
    <property type="entry name" value="T3SS_substrate_exporter_C"/>
</dbReference>
<gene>
    <name evidence="1" type="ORF">GFC01_09940</name>
</gene>
<proteinExistence type="predicted"/>
<keyword evidence="1" id="KW-0966">Cell projection</keyword>
<dbReference type="InterPro" id="IPR006135">
    <property type="entry name" value="T3SS_substrate_exporter"/>
</dbReference>
<dbReference type="PANTHER" id="PTHR30531:SF12">
    <property type="entry name" value="FLAGELLAR BIOSYNTHETIC PROTEIN FLHB"/>
    <property type="match status" value="1"/>
</dbReference>
<protein>
    <submittedName>
        <fullName evidence="1">Flagellar protein FhlB-like cytoplasmic domain-containing protein</fullName>
    </submittedName>
</protein>